<accession>A6JLE3</accession>
<organism evidence="1 2">
    <name type="scientific">Rattus norvegicus</name>
    <name type="common">Rat</name>
    <dbReference type="NCBI Taxonomy" id="10116"/>
    <lineage>
        <taxon>Eukaryota</taxon>
        <taxon>Metazoa</taxon>
        <taxon>Chordata</taxon>
        <taxon>Craniata</taxon>
        <taxon>Vertebrata</taxon>
        <taxon>Euteleostomi</taxon>
        <taxon>Mammalia</taxon>
        <taxon>Eutheria</taxon>
        <taxon>Euarchontoglires</taxon>
        <taxon>Glires</taxon>
        <taxon>Rodentia</taxon>
        <taxon>Myomorpha</taxon>
        <taxon>Muroidea</taxon>
        <taxon>Muridae</taxon>
        <taxon>Murinae</taxon>
        <taxon>Rattus</taxon>
    </lineage>
</organism>
<evidence type="ECO:0000313" key="1">
    <source>
        <dbReference type="EMBL" id="EDM10708.1"/>
    </source>
</evidence>
<gene>
    <name evidence="1" type="ORF">rCG_58713</name>
</gene>
<dbReference type="AlphaFoldDB" id="A6JLE3"/>
<dbReference type="EMBL" id="CH473989">
    <property type="protein sequence ID" value="EDM10708.1"/>
    <property type="molecule type" value="Genomic_DNA"/>
</dbReference>
<proteinExistence type="predicted"/>
<protein>
    <submittedName>
        <fullName evidence="1">RCG58713</fullName>
    </submittedName>
</protein>
<name>A6JLE3_RAT</name>
<dbReference type="Proteomes" id="UP000234681">
    <property type="component" value="Chromosome 11"/>
</dbReference>
<reference evidence="2" key="1">
    <citation type="submission" date="2005-09" db="EMBL/GenBank/DDBJ databases">
        <authorList>
            <person name="Mural R.J."/>
            <person name="Li P.W."/>
            <person name="Adams M.D."/>
            <person name="Amanatides P.G."/>
            <person name="Baden-Tillson H."/>
            <person name="Barnstead M."/>
            <person name="Chin S.H."/>
            <person name="Dew I."/>
            <person name="Evans C.A."/>
            <person name="Ferriera S."/>
            <person name="Flanigan M."/>
            <person name="Fosler C."/>
            <person name="Glodek A."/>
            <person name="Gu Z."/>
            <person name="Holt R.A."/>
            <person name="Jennings D."/>
            <person name="Kraft C.L."/>
            <person name="Lu F."/>
            <person name="Nguyen T."/>
            <person name="Nusskern D.R."/>
            <person name="Pfannkoch C.M."/>
            <person name="Sitter C."/>
            <person name="Sutton G.G."/>
            <person name="Venter J.C."/>
            <person name="Wang Z."/>
            <person name="Woodage T."/>
            <person name="Zheng X.H."/>
            <person name="Zhong F."/>
        </authorList>
    </citation>
    <scope>NUCLEOTIDE SEQUENCE [LARGE SCALE GENOMIC DNA]</scope>
    <source>
        <strain>BN</strain>
        <strain evidence="2">Sprague-Dawley</strain>
    </source>
</reference>
<evidence type="ECO:0000313" key="2">
    <source>
        <dbReference type="Proteomes" id="UP000234681"/>
    </source>
</evidence>
<sequence length="55" mass="6008">MRIRSPRAQYLGGVSLHCPLATRGTVGTEPSDSRVVPQVTKRIIEMRGKSVVCGR</sequence>